<evidence type="ECO:0000313" key="1">
    <source>
        <dbReference type="EMBL" id="GAG77988.1"/>
    </source>
</evidence>
<sequence>MKTVEFRLNEKNLKGELSLYQETHRAEEYENLTFTIVLVSPEHAAI</sequence>
<gene>
    <name evidence="1" type="ORF">S01H4_33231</name>
</gene>
<proteinExistence type="predicted"/>
<protein>
    <submittedName>
        <fullName evidence="1">Uncharacterized protein</fullName>
    </submittedName>
</protein>
<dbReference type="AlphaFoldDB" id="X1B159"/>
<organism evidence="1">
    <name type="scientific">marine sediment metagenome</name>
    <dbReference type="NCBI Taxonomy" id="412755"/>
    <lineage>
        <taxon>unclassified sequences</taxon>
        <taxon>metagenomes</taxon>
        <taxon>ecological metagenomes</taxon>
    </lineage>
</organism>
<accession>X1B159</accession>
<comment type="caution">
    <text evidence="1">The sequence shown here is derived from an EMBL/GenBank/DDBJ whole genome shotgun (WGS) entry which is preliminary data.</text>
</comment>
<dbReference type="EMBL" id="BART01017460">
    <property type="protein sequence ID" value="GAG77988.1"/>
    <property type="molecule type" value="Genomic_DNA"/>
</dbReference>
<reference evidence="1" key="1">
    <citation type="journal article" date="2014" name="Front. Microbiol.">
        <title>High frequency of phylogenetically diverse reductive dehalogenase-homologous genes in deep subseafloor sedimentary metagenomes.</title>
        <authorList>
            <person name="Kawai M."/>
            <person name="Futagami T."/>
            <person name="Toyoda A."/>
            <person name="Takaki Y."/>
            <person name="Nishi S."/>
            <person name="Hori S."/>
            <person name="Arai W."/>
            <person name="Tsubouchi T."/>
            <person name="Morono Y."/>
            <person name="Uchiyama I."/>
            <person name="Ito T."/>
            <person name="Fujiyama A."/>
            <person name="Inagaki F."/>
            <person name="Takami H."/>
        </authorList>
    </citation>
    <scope>NUCLEOTIDE SEQUENCE</scope>
    <source>
        <strain evidence="1">Expedition CK06-06</strain>
    </source>
</reference>
<name>X1B159_9ZZZZ</name>